<dbReference type="STRING" id="1227457.C451_03164"/>
<reference evidence="1 2" key="1">
    <citation type="journal article" date="2014" name="PLoS Genet.">
        <title>Phylogenetically driven sequencing of extremely halophilic archaea reveals strategies for static and dynamic osmo-response.</title>
        <authorList>
            <person name="Becker E.A."/>
            <person name="Seitzer P.M."/>
            <person name="Tritt A."/>
            <person name="Larsen D."/>
            <person name="Krusor M."/>
            <person name="Yao A.I."/>
            <person name="Wu D."/>
            <person name="Madern D."/>
            <person name="Eisen J.A."/>
            <person name="Darling A.E."/>
            <person name="Facciotti M.T."/>
        </authorList>
    </citation>
    <scope>NUCLEOTIDE SEQUENCE [LARGE SCALE GENOMIC DNA]</scope>
    <source>
        <strain evidence="1 2">JCM 13552</strain>
    </source>
</reference>
<gene>
    <name evidence="1" type="ORF">C451_03164</name>
</gene>
<sequence>MRPDALGQVVNANAPETTQCAVCRGTAEHLSSAWQGEGTAYHNYQCRADRCPAAGTIIEHESSENQSVGPVFGDRDLAVRLATREHPDAPAESREVSV</sequence>
<dbReference type="OrthoDB" id="212247at2157"/>
<evidence type="ECO:0000313" key="1">
    <source>
        <dbReference type="EMBL" id="EMA56277.1"/>
    </source>
</evidence>
<comment type="caution">
    <text evidence="1">The sequence shown here is derived from an EMBL/GenBank/DDBJ whole genome shotgun (WGS) entry which is preliminary data.</text>
</comment>
<dbReference type="AlphaFoldDB" id="M0NE66"/>
<proteinExistence type="predicted"/>
<dbReference type="EMBL" id="AOMF01000071">
    <property type="protein sequence ID" value="EMA56277.1"/>
    <property type="molecule type" value="Genomic_DNA"/>
</dbReference>
<dbReference type="PATRIC" id="fig|1227457.3.peg.560"/>
<keyword evidence="2" id="KW-1185">Reference proteome</keyword>
<dbReference type="Proteomes" id="UP000011680">
    <property type="component" value="Unassembled WGS sequence"/>
</dbReference>
<name>M0NE66_9EURY</name>
<evidence type="ECO:0000313" key="2">
    <source>
        <dbReference type="Proteomes" id="UP000011680"/>
    </source>
</evidence>
<protein>
    <submittedName>
        <fullName evidence="1">Uncharacterized protein</fullName>
    </submittedName>
</protein>
<dbReference type="RefSeq" id="WP_007737546.1">
    <property type="nucleotide sequence ID" value="NZ_AOMF01000071.1"/>
</dbReference>
<accession>M0NE66</accession>
<organism evidence="1 2">
    <name type="scientific">Halococcus thailandensis JCM 13552</name>
    <dbReference type="NCBI Taxonomy" id="1227457"/>
    <lineage>
        <taxon>Archaea</taxon>
        <taxon>Methanobacteriati</taxon>
        <taxon>Methanobacteriota</taxon>
        <taxon>Stenosarchaea group</taxon>
        <taxon>Halobacteria</taxon>
        <taxon>Halobacteriales</taxon>
        <taxon>Halococcaceae</taxon>
        <taxon>Halococcus</taxon>
    </lineage>
</organism>